<dbReference type="AlphaFoldDB" id="A0A6L7IUK5"/>
<evidence type="ECO:0008006" key="3">
    <source>
        <dbReference type="Google" id="ProtNLM"/>
    </source>
</evidence>
<gene>
    <name evidence="1" type="ORF">GS424_012405</name>
</gene>
<name>A0A6L7IUK5_9ACTN</name>
<organism evidence="1 2">
    <name type="scientific">Eggerthella guodeyinii</name>
    <dbReference type="NCBI Taxonomy" id="2690837"/>
    <lineage>
        <taxon>Bacteria</taxon>
        <taxon>Bacillati</taxon>
        <taxon>Actinomycetota</taxon>
        <taxon>Coriobacteriia</taxon>
        <taxon>Eggerthellales</taxon>
        <taxon>Eggerthellaceae</taxon>
        <taxon>Eggerthella</taxon>
    </lineage>
</organism>
<dbReference type="RefSeq" id="WP_160942738.1">
    <property type="nucleotide sequence ID" value="NZ_CP063310.1"/>
</dbReference>
<protein>
    <recommendedName>
        <fullName evidence="3">Type VII secretion integral membrane protein EccD</fullName>
    </recommendedName>
</protein>
<evidence type="ECO:0000313" key="1">
    <source>
        <dbReference type="EMBL" id="QOS67313.1"/>
    </source>
</evidence>
<sequence>MRDEILVNVLLPATREAYDLWVPSALTVREASLLIARALASRAPARPDVVRGNALMSEDTGSLIDPSRVIGDIGLPHRARLVLV</sequence>
<proteinExistence type="predicted"/>
<accession>A0A6L7IUK5</accession>
<dbReference type="Proteomes" id="UP000478463">
    <property type="component" value="Chromosome"/>
</dbReference>
<dbReference type="EMBL" id="CP063310">
    <property type="protein sequence ID" value="QOS67313.1"/>
    <property type="molecule type" value="Genomic_DNA"/>
</dbReference>
<evidence type="ECO:0000313" key="2">
    <source>
        <dbReference type="Proteomes" id="UP000478463"/>
    </source>
</evidence>
<reference evidence="1 2" key="1">
    <citation type="submission" date="2020-10" db="EMBL/GenBank/DDBJ databases">
        <title>Eggerthella sp. nov., isolated from human feces.</title>
        <authorList>
            <person name="Yajun G."/>
        </authorList>
    </citation>
    <scope>NUCLEOTIDE SEQUENCE [LARGE SCALE GENOMIC DNA]</scope>
    <source>
        <strain evidence="1 2">HF-1101</strain>
    </source>
</reference>
<dbReference type="KEGG" id="egd:GS424_012405"/>